<dbReference type="AlphaFoldDB" id="A0A5N6EG19"/>
<dbReference type="Proteomes" id="UP000326799">
    <property type="component" value="Unassembled WGS sequence"/>
</dbReference>
<keyword evidence="2" id="KW-1185">Reference proteome</keyword>
<accession>A0A5N6EG19</accession>
<gene>
    <name evidence="1" type="ORF">BDV33DRAFT_207558</name>
</gene>
<dbReference type="EMBL" id="ML733484">
    <property type="protein sequence ID" value="KAB8216277.1"/>
    <property type="molecule type" value="Genomic_DNA"/>
</dbReference>
<evidence type="ECO:0000313" key="1">
    <source>
        <dbReference type="EMBL" id="KAB8216277.1"/>
    </source>
</evidence>
<protein>
    <recommendedName>
        <fullName evidence="3">PPPDE domain-containing protein</fullName>
    </recommendedName>
</protein>
<dbReference type="Gene3D" id="3.90.1720.10">
    <property type="entry name" value="endopeptidase domain like (from Nostoc punctiforme)"/>
    <property type="match status" value="1"/>
</dbReference>
<name>A0A5N6EG19_9EURO</name>
<organism evidence="1 2">
    <name type="scientific">Aspergillus novoparasiticus</name>
    <dbReference type="NCBI Taxonomy" id="986946"/>
    <lineage>
        <taxon>Eukaryota</taxon>
        <taxon>Fungi</taxon>
        <taxon>Dikarya</taxon>
        <taxon>Ascomycota</taxon>
        <taxon>Pezizomycotina</taxon>
        <taxon>Eurotiomycetes</taxon>
        <taxon>Eurotiomycetidae</taxon>
        <taxon>Eurotiales</taxon>
        <taxon>Aspergillaceae</taxon>
        <taxon>Aspergillus</taxon>
        <taxon>Aspergillus subgen. Circumdati</taxon>
    </lineage>
</organism>
<reference evidence="1 2" key="1">
    <citation type="submission" date="2019-04" db="EMBL/GenBank/DDBJ databases">
        <title>Fungal friends and foes A comparative genomics study of 23 Aspergillus species from section Flavi.</title>
        <authorList>
            <consortium name="DOE Joint Genome Institute"/>
            <person name="Kjaerbolling I."/>
            <person name="Vesth T.C."/>
            <person name="Frisvad J.C."/>
            <person name="Nybo J.L."/>
            <person name="Theobald S."/>
            <person name="Kildgaard S."/>
            <person name="Petersen T.I."/>
            <person name="Kuo A."/>
            <person name="Sato A."/>
            <person name="Lyhne E.K."/>
            <person name="Kogle M.E."/>
            <person name="Wiebenga A."/>
            <person name="Kun R.S."/>
            <person name="Lubbers R.J."/>
            <person name="Makela M.R."/>
            <person name="Barry K."/>
            <person name="Chovatia M."/>
            <person name="Clum A."/>
            <person name="Daum C."/>
            <person name="Haridas S."/>
            <person name="He G."/>
            <person name="LaButti K."/>
            <person name="Lipzen A."/>
            <person name="Mondo S."/>
            <person name="Pangilinan J."/>
            <person name="Riley R."/>
            <person name="Salamov A."/>
            <person name="Simmons B.A."/>
            <person name="Magnuson J.K."/>
            <person name="Henrissat B."/>
            <person name="Mortensen U.H."/>
            <person name="Larsen T.O."/>
            <person name="De vries R.P."/>
            <person name="Grigoriev I.V."/>
            <person name="Machida M."/>
            <person name="Baker S.E."/>
            <person name="Andersen M.R."/>
        </authorList>
    </citation>
    <scope>NUCLEOTIDE SEQUENCE [LARGE SCALE GENOMIC DNA]</scope>
    <source>
        <strain evidence="1 2">CBS 126849</strain>
    </source>
</reference>
<sequence length="157" mass="17927">MAQIRKVAIVHRPMRLFGKLSSASGSWNNPFETQIINHYAVEVVGESGDLQRYELNQGDGKIVTLNYDLNASREDYKNVKGLIIETDVVGYTSYSDGEILEIAQQLIQEHGDYHLIGNNCKFWATKMFNEIANVEGRFGVLVGELYGWFQRMIFEDE</sequence>
<proteinExistence type="predicted"/>
<evidence type="ECO:0008006" key="3">
    <source>
        <dbReference type="Google" id="ProtNLM"/>
    </source>
</evidence>
<evidence type="ECO:0000313" key="2">
    <source>
        <dbReference type="Proteomes" id="UP000326799"/>
    </source>
</evidence>